<gene>
    <name evidence="5" type="ORF">SCP_0400660</name>
</gene>
<evidence type="ECO:0000259" key="4">
    <source>
        <dbReference type="Pfam" id="PF16113"/>
    </source>
</evidence>
<dbReference type="RefSeq" id="XP_027612608.1">
    <property type="nucleotide sequence ID" value="XM_027756807.1"/>
</dbReference>
<dbReference type="InterPro" id="IPR018376">
    <property type="entry name" value="Enoyl-CoA_hyd/isom_CS"/>
</dbReference>
<dbReference type="EMBL" id="BFAD01000004">
    <property type="protein sequence ID" value="GBE81695.1"/>
    <property type="molecule type" value="Genomic_DNA"/>
</dbReference>
<comment type="catalytic activity">
    <reaction evidence="1">
        <text>3-hydroxy-2-methylpropanoyl-CoA + H2O = 3-hydroxy-2-methylpropanoate + CoA + H(+)</text>
        <dbReference type="Rhea" id="RHEA:20888"/>
        <dbReference type="ChEBI" id="CHEBI:11805"/>
        <dbReference type="ChEBI" id="CHEBI:15377"/>
        <dbReference type="ChEBI" id="CHEBI:15378"/>
        <dbReference type="ChEBI" id="CHEBI:57287"/>
        <dbReference type="ChEBI" id="CHEBI:57340"/>
        <dbReference type="EC" id="3.1.2.4"/>
    </reaction>
</comment>
<evidence type="ECO:0000313" key="5">
    <source>
        <dbReference type="EMBL" id="GBE81695.1"/>
    </source>
</evidence>
<dbReference type="InterPro" id="IPR045004">
    <property type="entry name" value="ECH_dom"/>
</dbReference>
<name>A0A401GHV8_9APHY</name>
<dbReference type="GO" id="GO:0006574">
    <property type="term" value="P:L-valine catabolic process"/>
    <property type="evidence" value="ECO:0007669"/>
    <property type="project" value="TreeGrafter"/>
</dbReference>
<sequence length="484" mass="53691">MSRRSLSAARRTEAIRLHLMSTSSAPVEEAPVLFKSDGALRAYILNRPKKLNALDETMLSILRPKIEEWARSDLTGVVAGTAVGRAFCAGGDVARIVEYSKKVETLPKAVDFFHREFEMDYILAAMPKPYIAFMDGITMGGGVGLSVNAPFRIATENTVFAMPETKIGYCPDVGASYFLSRIDGEIGTYLSLTGETISGRAVFEHGFATHFIPSRRIPGLLERLAGFEDPTYAQIDILLEECRSDQQPGQLNSLLVGNTRIALDKAFRHNSVEEIVGDLRAFAEGSENEEVAEWAKHTLAALDLRSPTSLKVALAAVRKGKTMSLLEALQMEMNIASAFCHGVSPDFRTGVTAVLVEKLKGRPDWLPSKLEDVNDEFVEKEFFNAFTPEDGTSPRITPPDYLVDHTRLMDPMRFALPTEEEIGQLVAGNHKTSGGFALDLEDLLEKFNDIKKGKAGVREKVLEVVDRRCTFEKDSDKQWLEWKH</sequence>
<dbReference type="OrthoDB" id="1737613at2759"/>
<dbReference type="SUPFAM" id="SSF52096">
    <property type="entry name" value="ClpP/crotonase"/>
    <property type="match status" value="1"/>
</dbReference>
<dbReference type="FunCoup" id="A0A401GHV8">
    <property type="interactions" value="341"/>
</dbReference>
<dbReference type="CDD" id="cd06558">
    <property type="entry name" value="crotonase-like"/>
    <property type="match status" value="1"/>
</dbReference>
<keyword evidence="3 5" id="KW-0378">Hydrolase</keyword>
<evidence type="ECO:0000256" key="1">
    <source>
        <dbReference type="ARBA" id="ARBA00001709"/>
    </source>
</evidence>
<dbReference type="GeneID" id="38778612"/>
<dbReference type="GO" id="GO:0003860">
    <property type="term" value="F:3-hydroxyisobutyryl-CoA hydrolase activity"/>
    <property type="evidence" value="ECO:0007669"/>
    <property type="project" value="UniProtKB-EC"/>
</dbReference>
<dbReference type="EC" id="3.1.2.4" evidence="2"/>
<keyword evidence="6" id="KW-1185">Reference proteome</keyword>
<dbReference type="Pfam" id="PF16113">
    <property type="entry name" value="ECH_2"/>
    <property type="match status" value="1"/>
</dbReference>
<dbReference type="InterPro" id="IPR029045">
    <property type="entry name" value="ClpP/crotonase-like_dom_sf"/>
</dbReference>
<dbReference type="AlphaFoldDB" id="A0A401GHV8"/>
<dbReference type="PANTHER" id="PTHR43176:SF3">
    <property type="entry name" value="3-HYDROXYISOBUTYRYL-COA HYDROLASE, MITOCHONDRIAL"/>
    <property type="match status" value="1"/>
</dbReference>
<dbReference type="Proteomes" id="UP000287166">
    <property type="component" value="Unassembled WGS sequence"/>
</dbReference>
<feature type="domain" description="Enoyl-CoA hydratase/isomerase" evidence="4">
    <location>
        <begin position="41"/>
        <end position="382"/>
    </location>
</feature>
<proteinExistence type="predicted"/>
<dbReference type="Gene3D" id="3.90.226.10">
    <property type="entry name" value="2-enoyl-CoA Hydratase, Chain A, domain 1"/>
    <property type="match status" value="1"/>
</dbReference>
<protein>
    <recommendedName>
        <fullName evidence="2">3-hydroxyisobutyryl-CoA hydrolase</fullName>
        <ecNumber evidence="2">3.1.2.4</ecNumber>
    </recommendedName>
</protein>
<evidence type="ECO:0000256" key="3">
    <source>
        <dbReference type="ARBA" id="ARBA00022801"/>
    </source>
</evidence>
<dbReference type="InterPro" id="IPR032259">
    <property type="entry name" value="HIBYL-CoA-H"/>
</dbReference>
<dbReference type="InParanoid" id="A0A401GHV8"/>
<evidence type="ECO:0000256" key="2">
    <source>
        <dbReference type="ARBA" id="ARBA00011915"/>
    </source>
</evidence>
<dbReference type="STRING" id="139825.A0A401GHV8"/>
<evidence type="ECO:0000313" key="6">
    <source>
        <dbReference type="Proteomes" id="UP000287166"/>
    </source>
</evidence>
<comment type="caution">
    <text evidence="5">The sequence shown here is derived from an EMBL/GenBank/DDBJ whole genome shotgun (WGS) entry which is preliminary data.</text>
</comment>
<dbReference type="PANTHER" id="PTHR43176">
    <property type="entry name" value="3-HYDROXYISOBUTYRYL-COA HYDROLASE-RELATED"/>
    <property type="match status" value="1"/>
</dbReference>
<organism evidence="5 6">
    <name type="scientific">Sparassis crispa</name>
    <dbReference type="NCBI Taxonomy" id="139825"/>
    <lineage>
        <taxon>Eukaryota</taxon>
        <taxon>Fungi</taxon>
        <taxon>Dikarya</taxon>
        <taxon>Basidiomycota</taxon>
        <taxon>Agaricomycotina</taxon>
        <taxon>Agaricomycetes</taxon>
        <taxon>Polyporales</taxon>
        <taxon>Sparassidaceae</taxon>
        <taxon>Sparassis</taxon>
    </lineage>
</organism>
<dbReference type="NCBIfam" id="NF004127">
    <property type="entry name" value="PRK05617.1"/>
    <property type="match status" value="1"/>
</dbReference>
<dbReference type="GO" id="GO:0005739">
    <property type="term" value="C:mitochondrion"/>
    <property type="evidence" value="ECO:0007669"/>
    <property type="project" value="TreeGrafter"/>
</dbReference>
<accession>A0A401GHV8</accession>
<reference evidence="5 6" key="1">
    <citation type="journal article" date="2018" name="Sci. Rep.">
        <title>Genome sequence of the cauliflower mushroom Sparassis crispa (Hanabiratake) and its association with beneficial usage.</title>
        <authorList>
            <person name="Kiyama R."/>
            <person name="Furutani Y."/>
            <person name="Kawaguchi K."/>
            <person name="Nakanishi T."/>
        </authorList>
    </citation>
    <scope>NUCLEOTIDE SEQUENCE [LARGE SCALE GENOMIC DNA]</scope>
</reference>
<dbReference type="PROSITE" id="PS00166">
    <property type="entry name" value="ENOYL_COA_HYDRATASE"/>
    <property type="match status" value="1"/>
</dbReference>